<dbReference type="GO" id="GO:0046872">
    <property type="term" value="F:metal ion binding"/>
    <property type="evidence" value="ECO:0007669"/>
    <property type="project" value="UniProtKB-KW"/>
</dbReference>
<dbReference type="PANTHER" id="PTHR45953">
    <property type="entry name" value="IDURONATE 2-SULFATASE"/>
    <property type="match status" value="1"/>
</dbReference>
<protein>
    <submittedName>
        <fullName evidence="4">Choline-sulfatase</fullName>
    </submittedName>
</protein>
<keyword evidence="5" id="KW-1185">Reference proteome</keyword>
<evidence type="ECO:0000259" key="3">
    <source>
        <dbReference type="Pfam" id="PF00884"/>
    </source>
</evidence>
<gene>
    <name evidence="4" type="ORF">SAMN04488561_0249</name>
</gene>
<organism evidence="4 5">
    <name type="scientific">Jiangella alba</name>
    <dbReference type="NCBI Taxonomy" id="561176"/>
    <lineage>
        <taxon>Bacteria</taxon>
        <taxon>Bacillati</taxon>
        <taxon>Actinomycetota</taxon>
        <taxon>Actinomycetes</taxon>
        <taxon>Jiangellales</taxon>
        <taxon>Jiangellaceae</taxon>
        <taxon>Jiangella</taxon>
    </lineage>
</organism>
<proteinExistence type="predicted"/>
<evidence type="ECO:0000256" key="2">
    <source>
        <dbReference type="ARBA" id="ARBA00022801"/>
    </source>
</evidence>
<dbReference type="EMBL" id="FNUC01000001">
    <property type="protein sequence ID" value="SED68072.1"/>
    <property type="molecule type" value="Genomic_DNA"/>
</dbReference>
<dbReference type="GO" id="GO:0005737">
    <property type="term" value="C:cytoplasm"/>
    <property type="evidence" value="ECO:0007669"/>
    <property type="project" value="TreeGrafter"/>
</dbReference>
<dbReference type="GO" id="GO:0008484">
    <property type="term" value="F:sulfuric ester hydrolase activity"/>
    <property type="evidence" value="ECO:0007669"/>
    <property type="project" value="TreeGrafter"/>
</dbReference>
<sequence>MTAPRRPNVLFLMTDEHRFDVAGFAGDPVVRTPVLDELARGAVVFGNAYTPAPICVPGRQAMMAGQFPRHCGVERFGDDLAPGHLTFARQLALHGYRTVAAGKLHHVGVDQAQGWTHLIGMESGVAPHHLAGRDEDSYRGLPTPAAHKWSQATEVQRAGIGRSPYVARDEYTVAGALQYVHEHFVDSYYDRAIPEVPLLLKVSLHQPHYPYLTPHRELFEHYLIRVPLYEDQELSSHPVLGGRRHVVRAGIEVTRREQQRAVAAYYAMIEAADGLFGQVLDGLRLAGQDLDDWIVVFTSDHGEMLGEHGVWEKQRFYEGSARVPLFVRWPRRFAPSAVTRNVSLCDLYATLCELTGVPVPKGLDSRSLTPLLSGDPSGWDDEAVSQFDGTRLMIKRGALKYQWYGDEGPEVLFDLEADPGERYDVVADPRHAPALAGFRLRRDELGFGPG</sequence>
<dbReference type="STRING" id="561176.SAMN04488561_0249"/>
<dbReference type="Gene3D" id="3.40.720.10">
    <property type="entry name" value="Alkaline Phosphatase, subunit A"/>
    <property type="match status" value="1"/>
</dbReference>
<evidence type="ECO:0000313" key="4">
    <source>
        <dbReference type="EMBL" id="SED68072.1"/>
    </source>
</evidence>
<keyword evidence="2" id="KW-0378">Hydrolase</keyword>
<dbReference type="AlphaFoldDB" id="A0A1H5CN08"/>
<feature type="domain" description="Sulfatase N-terminal" evidence="3">
    <location>
        <begin position="7"/>
        <end position="357"/>
    </location>
</feature>
<dbReference type="Pfam" id="PF00884">
    <property type="entry name" value="Sulfatase"/>
    <property type="match status" value="1"/>
</dbReference>
<accession>A0A1H5CN08</accession>
<dbReference type="InterPro" id="IPR017850">
    <property type="entry name" value="Alkaline_phosphatase_core_sf"/>
</dbReference>
<keyword evidence="1" id="KW-0479">Metal-binding</keyword>
<dbReference type="SUPFAM" id="SSF53649">
    <property type="entry name" value="Alkaline phosphatase-like"/>
    <property type="match status" value="1"/>
</dbReference>
<name>A0A1H5CN08_9ACTN</name>
<dbReference type="RefSeq" id="WP_069111255.1">
    <property type="nucleotide sequence ID" value="NZ_FNUC01000001.1"/>
</dbReference>
<dbReference type="InterPro" id="IPR000917">
    <property type="entry name" value="Sulfatase_N"/>
</dbReference>
<evidence type="ECO:0000313" key="5">
    <source>
        <dbReference type="Proteomes" id="UP000181980"/>
    </source>
</evidence>
<dbReference type="Proteomes" id="UP000181980">
    <property type="component" value="Unassembled WGS sequence"/>
</dbReference>
<evidence type="ECO:0000256" key="1">
    <source>
        <dbReference type="ARBA" id="ARBA00022723"/>
    </source>
</evidence>
<dbReference type="OrthoDB" id="9777306at2"/>
<reference evidence="5" key="1">
    <citation type="submission" date="2016-10" db="EMBL/GenBank/DDBJ databases">
        <authorList>
            <person name="Varghese N."/>
            <person name="Submissions S."/>
        </authorList>
    </citation>
    <scope>NUCLEOTIDE SEQUENCE [LARGE SCALE GENOMIC DNA]</scope>
    <source>
        <strain evidence="5">DSM 45237</strain>
    </source>
</reference>
<dbReference type="PANTHER" id="PTHR45953:SF1">
    <property type="entry name" value="IDURONATE 2-SULFATASE"/>
    <property type="match status" value="1"/>
</dbReference>